<proteinExistence type="evidence at transcript level"/>
<evidence type="ECO:0000256" key="1">
    <source>
        <dbReference type="SAM" id="SignalP"/>
    </source>
</evidence>
<dbReference type="AlphaFoldDB" id="A0A023FZ56"/>
<feature type="signal peptide" evidence="1">
    <location>
        <begin position="1"/>
        <end position="19"/>
    </location>
</feature>
<dbReference type="EMBL" id="GBBL01000159">
    <property type="protein sequence ID" value="JAC27161.1"/>
    <property type="molecule type" value="mRNA"/>
</dbReference>
<reference evidence="2" key="1">
    <citation type="submission" date="2014-03" db="EMBL/GenBank/DDBJ databases">
        <title>The sialotranscriptome of Amblyomma triste, Amblyomma parvum and Amblyomma cajennense ticks, uncovered by 454-based RNA-seq.</title>
        <authorList>
            <person name="Garcia G.R."/>
            <person name="Gardinassi L.G."/>
            <person name="Ribeiro J.M."/>
            <person name="Anatrielo E."/>
            <person name="Ferreira B.R."/>
            <person name="Moreira H.N."/>
            <person name="Mafra C."/>
            <person name="Olegario M.M."/>
            <person name="Szabo P.J."/>
            <person name="Miranda-Santos I.K."/>
            <person name="Maruyama S.R."/>
        </authorList>
    </citation>
    <scope>NUCLEOTIDE SEQUENCE</scope>
    <source>
        <strain evidence="2">Araguapaz</strain>
        <tissue evidence="2">Salivary glands</tissue>
    </source>
</reference>
<organism evidence="2">
    <name type="scientific">Amblyomma parvum</name>
    <name type="common">South American tick</name>
    <dbReference type="NCBI Taxonomy" id="251391"/>
    <lineage>
        <taxon>Eukaryota</taxon>
        <taxon>Metazoa</taxon>
        <taxon>Ecdysozoa</taxon>
        <taxon>Arthropoda</taxon>
        <taxon>Chelicerata</taxon>
        <taxon>Arachnida</taxon>
        <taxon>Acari</taxon>
        <taxon>Parasitiformes</taxon>
        <taxon>Ixodida</taxon>
        <taxon>Ixodoidea</taxon>
        <taxon>Ixodidae</taxon>
        <taxon>Amblyomminae</taxon>
        <taxon>Amblyomma</taxon>
    </lineage>
</organism>
<accession>A0A023FZ56</accession>
<sequence length="115" mass="11946">MKSVLVCLLSLQFLTITEASGSSSSAKAVTCPEECDGNYGCGDDCECVTDEDEIEYFCTQAGGGSTADYNGGGGGGVDPTAIVQSATSLAGEAINMASLMRRPKEVSRDHHVSRR</sequence>
<feature type="chain" id="PRO_5001515807" evidence="1">
    <location>
        <begin position="20"/>
        <end position="115"/>
    </location>
</feature>
<name>A0A023FZ56_AMBPA</name>
<evidence type="ECO:0000313" key="2">
    <source>
        <dbReference type="EMBL" id="JAC27161.1"/>
    </source>
</evidence>
<protein>
    <submittedName>
        <fullName evidence="2">Putative secreted protein</fullName>
    </submittedName>
</protein>
<keyword evidence="1" id="KW-0732">Signal</keyword>